<dbReference type="SUPFAM" id="SSF82895">
    <property type="entry name" value="TSP-1 type 1 repeat"/>
    <property type="match status" value="5"/>
</dbReference>
<dbReference type="GO" id="GO:0030246">
    <property type="term" value="F:carbohydrate binding"/>
    <property type="evidence" value="ECO:0007669"/>
    <property type="project" value="InterPro"/>
</dbReference>
<evidence type="ECO:0000313" key="9">
    <source>
        <dbReference type="EnsemblMetazoa" id="CLYHEMP022038.1"/>
    </source>
</evidence>
<feature type="domain" description="SUEL-type lectin" evidence="8">
    <location>
        <begin position="456"/>
        <end position="547"/>
    </location>
</feature>
<accession>A0A7M5XEF2</accession>
<feature type="region of interest" description="Disordered" evidence="6">
    <location>
        <begin position="403"/>
        <end position="432"/>
    </location>
</feature>
<keyword evidence="10" id="KW-1185">Reference proteome</keyword>
<keyword evidence="7" id="KW-0732">Signal</keyword>
<dbReference type="PANTHER" id="PTHR22906:SF21">
    <property type="entry name" value="SEMA DOMAIN-CONTAINING PROTEIN"/>
    <property type="match status" value="1"/>
</dbReference>
<dbReference type="GO" id="GO:0016020">
    <property type="term" value="C:membrane"/>
    <property type="evidence" value="ECO:0007669"/>
    <property type="project" value="UniProtKB-SubCell"/>
</dbReference>
<dbReference type="Gene3D" id="2.60.120.740">
    <property type="match status" value="1"/>
</dbReference>
<keyword evidence="4" id="KW-1133">Transmembrane helix</keyword>
<dbReference type="InterPro" id="IPR043159">
    <property type="entry name" value="Lectin_gal-bd_sf"/>
</dbReference>
<dbReference type="InterPro" id="IPR000922">
    <property type="entry name" value="Lectin_gal-bd_dom"/>
</dbReference>
<evidence type="ECO:0000313" key="10">
    <source>
        <dbReference type="Proteomes" id="UP000594262"/>
    </source>
</evidence>
<comment type="subcellular location">
    <subcellularLocation>
        <location evidence="1">Membrane</location>
        <topology evidence="1">Single-pass membrane protein</topology>
    </subcellularLocation>
</comment>
<dbReference type="Pfam" id="PF00090">
    <property type="entry name" value="TSP_1"/>
    <property type="match status" value="5"/>
</dbReference>
<evidence type="ECO:0000256" key="6">
    <source>
        <dbReference type="SAM" id="MobiDB-lite"/>
    </source>
</evidence>
<dbReference type="InterPro" id="IPR000884">
    <property type="entry name" value="TSP1_rpt"/>
</dbReference>
<name>A0A7M5XEF2_9CNID</name>
<evidence type="ECO:0000256" key="1">
    <source>
        <dbReference type="ARBA" id="ARBA00004167"/>
    </source>
</evidence>
<dbReference type="InterPro" id="IPR052065">
    <property type="entry name" value="Compl_asym_regulator"/>
</dbReference>
<dbReference type="OrthoDB" id="5917978at2759"/>
<dbReference type="EnsemblMetazoa" id="CLYHEMT022038.1">
    <property type="protein sequence ID" value="CLYHEMP022038.1"/>
    <property type="gene ID" value="CLYHEMG022038"/>
</dbReference>
<dbReference type="Proteomes" id="UP000594262">
    <property type="component" value="Unplaced"/>
</dbReference>
<evidence type="ECO:0000256" key="4">
    <source>
        <dbReference type="ARBA" id="ARBA00022989"/>
    </source>
</evidence>
<dbReference type="InterPro" id="IPR036383">
    <property type="entry name" value="TSP1_rpt_sf"/>
</dbReference>
<evidence type="ECO:0000259" key="8">
    <source>
        <dbReference type="PROSITE" id="PS50228"/>
    </source>
</evidence>
<proteinExistence type="predicted"/>
<protein>
    <recommendedName>
        <fullName evidence="8">SUEL-type lectin domain-containing protein</fullName>
    </recommendedName>
</protein>
<dbReference type="PRINTS" id="PR01705">
    <property type="entry name" value="TSP1REPEAT"/>
</dbReference>
<keyword evidence="2" id="KW-0812">Transmembrane</keyword>
<feature type="signal peptide" evidence="7">
    <location>
        <begin position="1"/>
        <end position="17"/>
    </location>
</feature>
<evidence type="ECO:0000256" key="5">
    <source>
        <dbReference type="ARBA" id="ARBA00023157"/>
    </source>
</evidence>
<keyword evidence="5" id="KW-1015">Disulfide bond</keyword>
<dbReference type="PROSITE" id="PS50092">
    <property type="entry name" value="TSP1"/>
    <property type="match status" value="5"/>
</dbReference>
<reference evidence="9" key="1">
    <citation type="submission" date="2021-01" db="UniProtKB">
        <authorList>
            <consortium name="EnsemblMetazoa"/>
        </authorList>
    </citation>
    <scope>IDENTIFICATION</scope>
</reference>
<keyword evidence="4" id="KW-0472">Membrane</keyword>
<dbReference type="PROSITE" id="PS50228">
    <property type="entry name" value="SUEL_LECTIN"/>
    <property type="match status" value="1"/>
</dbReference>
<dbReference type="FunFam" id="2.20.100.10:FF:000007">
    <property type="entry name" value="Thrombospondin 1"/>
    <property type="match status" value="3"/>
</dbReference>
<dbReference type="Pfam" id="PF02140">
    <property type="entry name" value="SUEL_Lectin"/>
    <property type="match status" value="1"/>
</dbReference>
<dbReference type="FunFam" id="2.20.100.10:FF:000001">
    <property type="entry name" value="semaphorin-5A isoform X1"/>
    <property type="match status" value="2"/>
</dbReference>
<dbReference type="AlphaFoldDB" id="A0A7M5XEF2"/>
<evidence type="ECO:0000256" key="2">
    <source>
        <dbReference type="ARBA" id="ARBA00022692"/>
    </source>
</evidence>
<dbReference type="GeneID" id="136820117"/>
<evidence type="ECO:0000256" key="3">
    <source>
        <dbReference type="ARBA" id="ARBA00022737"/>
    </source>
</evidence>
<sequence length="548" mass="59862">MKTAIIVLLGVIACASAAFRTCDRKMFAKVGCYARNKALLPDMILNGREVTAKYLPEDGLISWEDYNSYIHSLACECAEKAKEQGYKYFGIGFYGECFAGKNVGLAGVLAKTQISDLCIRGDYTACEKVEDGSHECVGGANAEYIYTIQEQAAQAEQRINGGYGKWAEWTQCDQECGEGMQFRERGCNNPIPSGGGDDCEALGDAAQSRKCMLKECPVDGGYSRWSEYGKCSASCGGGVMKRTRTCTNPEPSNGGQQCEGKAEETQACGMDPCPVDGGFSQWSKYGQCTLTCGGGLRVRERSCTKPSPAHGGKDCDGLTQETESCNSQSCPVDGVWSSWGSYGACSKDCGYGIETRMRTCTNPAPQHNGKGCEGSTKDTRACYKKACPVNGKWSAWSSYTSCSKSCKGGQKSRTRSCTNPAPAHNGRSCSGSTKETVDCNQKVRCPYYTAYHINHVCEGGNMRMWCTDKHQVIKLSEYWYGRTNTNTCKKGINWFWHWKTACKGGSNKVHASCQNKNSCTVYANNSWMGGDPCKGTPKYYYVKFRCYG</sequence>
<dbReference type="PANTHER" id="PTHR22906">
    <property type="entry name" value="PROPERDIN"/>
    <property type="match status" value="1"/>
</dbReference>
<dbReference type="SMART" id="SM00209">
    <property type="entry name" value="TSP1"/>
    <property type="match status" value="5"/>
</dbReference>
<dbReference type="RefSeq" id="XP_066932456.1">
    <property type="nucleotide sequence ID" value="XM_067076355.1"/>
</dbReference>
<keyword evidence="3" id="KW-0677">Repeat</keyword>
<organism evidence="9 10">
    <name type="scientific">Clytia hemisphaerica</name>
    <dbReference type="NCBI Taxonomy" id="252671"/>
    <lineage>
        <taxon>Eukaryota</taxon>
        <taxon>Metazoa</taxon>
        <taxon>Cnidaria</taxon>
        <taxon>Hydrozoa</taxon>
        <taxon>Hydroidolina</taxon>
        <taxon>Leptothecata</taxon>
        <taxon>Obeliida</taxon>
        <taxon>Clytiidae</taxon>
        <taxon>Clytia</taxon>
    </lineage>
</organism>
<dbReference type="Gene3D" id="2.20.100.10">
    <property type="entry name" value="Thrombospondin type-1 (TSP1) repeat"/>
    <property type="match status" value="5"/>
</dbReference>
<feature type="chain" id="PRO_5029783494" description="SUEL-type lectin domain-containing protein" evidence="7">
    <location>
        <begin position="18"/>
        <end position="548"/>
    </location>
</feature>
<evidence type="ECO:0000256" key="7">
    <source>
        <dbReference type="SAM" id="SignalP"/>
    </source>
</evidence>